<keyword evidence="1" id="KW-0614">Plasmid</keyword>
<dbReference type="KEGG" id="mind:mvi_65210"/>
<dbReference type="SUPFAM" id="SSF52540">
    <property type="entry name" value="P-loop containing nucleoside triphosphate hydrolases"/>
    <property type="match status" value="1"/>
</dbReference>
<reference evidence="1" key="1">
    <citation type="submission" date="2020-11" db="EMBL/GenBank/DDBJ databases">
        <title>Complete genome sequence of a novel pathogenic Methylobacterium strain isolated from rice in Vietnam.</title>
        <authorList>
            <person name="Lai K."/>
            <person name="Okazaki S."/>
            <person name="Higashi K."/>
            <person name="Mori H."/>
            <person name="Toyoda A."/>
            <person name="Kurokawa K."/>
        </authorList>
    </citation>
    <scope>NUCLEOTIDE SEQUENCE</scope>
    <source>
        <strain evidence="1">VL1</strain>
        <plasmid evidence="1">pVL1_5</plasmid>
    </source>
</reference>
<dbReference type="InterPro" id="IPR027417">
    <property type="entry name" value="P-loop_NTPase"/>
</dbReference>
<protein>
    <submittedName>
        <fullName evidence="1">Uncharacterized protein</fullName>
    </submittedName>
</protein>
<dbReference type="AlphaFoldDB" id="A0A8H8X0E3"/>
<evidence type="ECO:0000313" key="1">
    <source>
        <dbReference type="EMBL" id="BCM88060.1"/>
    </source>
</evidence>
<name>A0A8H8X0E3_9HYPH</name>
<accession>A0A8H8X0E3</accession>
<dbReference type="EMBL" id="AP024150">
    <property type="protein sequence ID" value="BCM88060.1"/>
    <property type="molecule type" value="Genomic_DNA"/>
</dbReference>
<gene>
    <name evidence="1" type="ORF">mvi_65210</name>
</gene>
<organism evidence="1 2">
    <name type="scientific">Methylobacterium indicum</name>
    <dbReference type="NCBI Taxonomy" id="1775910"/>
    <lineage>
        <taxon>Bacteria</taxon>
        <taxon>Pseudomonadati</taxon>
        <taxon>Pseudomonadota</taxon>
        <taxon>Alphaproteobacteria</taxon>
        <taxon>Hyphomicrobiales</taxon>
        <taxon>Methylobacteriaceae</taxon>
        <taxon>Methylobacterium</taxon>
    </lineage>
</organism>
<geneLocation type="plasmid" evidence="1 2">
    <name>pVL1_5</name>
</geneLocation>
<dbReference type="Proteomes" id="UP000663508">
    <property type="component" value="Plasmid pVL1_5"/>
</dbReference>
<evidence type="ECO:0000313" key="2">
    <source>
        <dbReference type="Proteomes" id="UP000663508"/>
    </source>
</evidence>
<dbReference type="RefSeq" id="WP_207184152.1">
    <property type="nucleotide sequence ID" value="NZ_AP024150.1"/>
</dbReference>
<sequence>MFGKKLKTNEVFGISNNILEHSYVDRGNLDETINLYLGRKTHLALRGESKCGKSWLRQRTMPDAIIVQCRLNRTVADLYVDALSQLGIKLTIEESSKNALKGSVEATQEIGSSIFAKLGFKQSVGSDSEISDKKKAVGQDINDLRYIADIIRVSGRRLVIEDFHYLSQAERKSFAFDLKAMWDYGCFITLIGVWVESNLLLHLNPDLSGRIHEINVFWSKNDLRSVIDKGSNALNILFDEKLTRELVSNSFETVGILQTLILSLLDHIKVYEQQSKRLEITDMAALEGAAMQYAEQLNGIYQTFAKRVTKGIRNRSNSTAIYAHMLSVVMASSNDILSKGLSLDYIFKEANARQPRIQKGNLRTVMDKIDALQIDDDGRGLVMTYDGTKEEVSIVDHQLFLYRKYATIRWPWEDILENAKEGDSGLEADDTE</sequence>
<proteinExistence type="predicted"/>